<dbReference type="PANTHER" id="PTHR43638:SF3">
    <property type="entry name" value="ALDEHYDE REDUCTASE"/>
    <property type="match status" value="1"/>
</dbReference>
<evidence type="ECO:0000259" key="1">
    <source>
        <dbReference type="Pfam" id="PF00248"/>
    </source>
</evidence>
<sequence>MTFNVKFPHGREVAALGQGSWHLGQGRRPRDVEERAMRTGLDLGLTLVDTAEMYGNGLSESHIGRAVAGRRDEVFLVSKVLPMNATRAGIRKALDASLARLGTDRLDLYLLHWQDGRTDLAEVVSTFEELTAAGKILAWGVSNFDVADMEDLFRVPGGDRCAANQVLYNLGSRGIEFALLPWCARHGVATMAYTPVGSGRLARDATLAKIGRTHGVSPTAVALAALLRHGVIAIPESGDPDHVAANAKAQALALSPEELRAVDAAFPPPDRKRPLDIL</sequence>
<organism evidence="2">
    <name type="scientific">uncultured Alphaproteobacteria bacterium</name>
    <dbReference type="NCBI Taxonomy" id="91750"/>
    <lineage>
        <taxon>Bacteria</taxon>
        <taxon>Pseudomonadati</taxon>
        <taxon>Pseudomonadota</taxon>
        <taxon>Alphaproteobacteria</taxon>
        <taxon>environmental samples</taxon>
    </lineage>
</organism>
<dbReference type="EMBL" id="FLUO01000003">
    <property type="protein sequence ID" value="SBW12824.1"/>
    <property type="molecule type" value="Genomic_DNA"/>
</dbReference>
<dbReference type="InterPro" id="IPR036812">
    <property type="entry name" value="NAD(P)_OxRdtase_dom_sf"/>
</dbReference>
<dbReference type="PANTHER" id="PTHR43638">
    <property type="entry name" value="OXIDOREDUCTASE, ALDO/KETO REDUCTASE FAMILY PROTEIN"/>
    <property type="match status" value="1"/>
</dbReference>
<name>A0A212KME4_9PROT</name>
<dbReference type="InterPro" id="IPR020471">
    <property type="entry name" value="AKR"/>
</dbReference>
<dbReference type="GO" id="GO:0016491">
    <property type="term" value="F:oxidoreductase activity"/>
    <property type="evidence" value="ECO:0007669"/>
    <property type="project" value="InterPro"/>
</dbReference>
<evidence type="ECO:0000313" key="2">
    <source>
        <dbReference type="EMBL" id="SBW12824.1"/>
    </source>
</evidence>
<dbReference type="InterPro" id="IPR023210">
    <property type="entry name" value="NADP_OxRdtase_dom"/>
</dbReference>
<dbReference type="Pfam" id="PF00248">
    <property type="entry name" value="Aldo_ket_red"/>
    <property type="match status" value="1"/>
</dbReference>
<gene>
    <name evidence="2" type="ORF">KL86APRO_30315</name>
</gene>
<protein>
    <recommendedName>
        <fullName evidence="1">NADP-dependent oxidoreductase domain-containing protein</fullName>
    </recommendedName>
</protein>
<proteinExistence type="predicted"/>
<dbReference type="AlphaFoldDB" id="A0A212KME4"/>
<dbReference type="PRINTS" id="PR00069">
    <property type="entry name" value="ALDKETRDTASE"/>
</dbReference>
<dbReference type="Gene3D" id="3.20.20.100">
    <property type="entry name" value="NADP-dependent oxidoreductase domain"/>
    <property type="match status" value="1"/>
</dbReference>
<dbReference type="SUPFAM" id="SSF51430">
    <property type="entry name" value="NAD(P)-linked oxidoreductase"/>
    <property type="match status" value="1"/>
</dbReference>
<accession>A0A212KME4</accession>
<reference evidence="2" key="1">
    <citation type="submission" date="2016-04" db="EMBL/GenBank/DDBJ databases">
        <authorList>
            <person name="Evans L.H."/>
            <person name="Alamgir A."/>
            <person name="Owens N."/>
            <person name="Weber N.D."/>
            <person name="Virtaneva K."/>
            <person name="Barbian K."/>
            <person name="Babar A."/>
            <person name="Rosenke K."/>
        </authorList>
    </citation>
    <scope>NUCLEOTIDE SEQUENCE</scope>
    <source>
        <strain evidence="2">86</strain>
    </source>
</reference>
<feature type="domain" description="NADP-dependent oxidoreductase" evidence="1">
    <location>
        <begin position="16"/>
        <end position="264"/>
    </location>
</feature>